<feature type="compositionally biased region" description="Low complexity" evidence="1">
    <location>
        <begin position="47"/>
        <end position="59"/>
    </location>
</feature>
<feature type="region of interest" description="Disordered" evidence="1">
    <location>
        <begin position="94"/>
        <end position="114"/>
    </location>
</feature>
<feature type="compositionally biased region" description="Polar residues" evidence="1">
    <location>
        <begin position="102"/>
        <end position="111"/>
    </location>
</feature>
<comment type="caution">
    <text evidence="2">The sequence shown here is derived from an EMBL/GenBank/DDBJ whole genome shotgun (WGS) entry which is preliminary data.</text>
</comment>
<reference evidence="2 3" key="1">
    <citation type="submission" date="2020-08" db="EMBL/GenBank/DDBJ databases">
        <title>Genomic Encyclopedia of Type Strains, Phase III (KMG-III): the genomes of soil and plant-associated and newly described type strains.</title>
        <authorList>
            <person name="Whitman W."/>
        </authorList>
    </citation>
    <scope>NUCLEOTIDE SEQUENCE [LARGE SCALE GENOMIC DNA]</scope>
    <source>
        <strain evidence="2 3">CECT 7015</strain>
    </source>
</reference>
<protein>
    <submittedName>
        <fullName evidence="2">Uncharacterized protein</fullName>
    </submittedName>
</protein>
<evidence type="ECO:0000256" key="1">
    <source>
        <dbReference type="SAM" id="MobiDB-lite"/>
    </source>
</evidence>
<dbReference type="AlphaFoldDB" id="A0A839U9I7"/>
<sequence length="347" mass="37417">MPEPSTADSGVAQWMASLAASRASPIALPASVSAKKTNAISGRQPDASSSSPARGSPLSKTSAACSPRAEPNGYGETFADWALRLREDCSRRQKLAQRMRENASSSSQWPTPQVADINQDRGGMEYAEKKFQQSGYPNLANSAKMFQASAWLTPSANEDAAGTVDGKMQRMLTHQAKEASDLWSTPRASDGEKGSPNQSFGAGGIPLPAQAIQLGEMWTTPRATETNEAWETKRARNIRHLATSTSSSRTKGVGGPTTSMQAEALASSLPVHPIYPVGGIHSKERRSLNPLFVEWLMGWPQGWTLLAWTDFACSAMELSHWKQRMRFALSQLASPKEAPPAQLALFG</sequence>
<organism evidence="2 3">
    <name type="scientific">Phyllobacterium trifolii</name>
    <dbReference type="NCBI Taxonomy" id="300193"/>
    <lineage>
        <taxon>Bacteria</taxon>
        <taxon>Pseudomonadati</taxon>
        <taxon>Pseudomonadota</taxon>
        <taxon>Alphaproteobacteria</taxon>
        <taxon>Hyphomicrobiales</taxon>
        <taxon>Phyllobacteriaceae</taxon>
        <taxon>Phyllobacterium</taxon>
    </lineage>
</organism>
<evidence type="ECO:0000313" key="2">
    <source>
        <dbReference type="EMBL" id="MBB3144909.1"/>
    </source>
</evidence>
<proteinExistence type="predicted"/>
<keyword evidence="3" id="KW-1185">Reference proteome</keyword>
<name>A0A839U9I7_9HYPH</name>
<accession>A0A839U9I7</accession>
<feature type="region of interest" description="Disordered" evidence="1">
    <location>
        <begin position="177"/>
        <end position="204"/>
    </location>
</feature>
<dbReference type="Proteomes" id="UP000554520">
    <property type="component" value="Unassembled WGS sequence"/>
</dbReference>
<feature type="region of interest" description="Disordered" evidence="1">
    <location>
        <begin position="32"/>
        <end position="73"/>
    </location>
</feature>
<gene>
    <name evidence="2" type="ORF">FHS21_001310</name>
</gene>
<evidence type="ECO:0000313" key="3">
    <source>
        <dbReference type="Proteomes" id="UP000554520"/>
    </source>
</evidence>
<dbReference type="EMBL" id="JACHXN010000003">
    <property type="protein sequence ID" value="MBB3144909.1"/>
    <property type="molecule type" value="Genomic_DNA"/>
</dbReference>